<keyword evidence="3" id="KW-1185">Reference proteome</keyword>
<dbReference type="RefSeq" id="WP_145081717.1">
    <property type="nucleotide sequence ID" value="NZ_CP036298.1"/>
</dbReference>
<name>A0A518GBM6_9BACT</name>
<protein>
    <submittedName>
        <fullName evidence="2">Uncharacterized protein</fullName>
    </submittedName>
</protein>
<feature type="chain" id="PRO_5022088280" evidence="1">
    <location>
        <begin position="18"/>
        <end position="182"/>
    </location>
</feature>
<gene>
    <name evidence="2" type="ORF">Q31a_43160</name>
</gene>
<sequence length="182" mass="20070" precursor="true">MKAFCCAITALVNLVFAGEAVCQEGSLDQAMTIVVTSIRPFSQARSWQLSINSAGTGNLVIDDGDGTRNREFPVKPESLSRIRSTIEDQRYFDVQAAELGDVVLDGGSEKVTVIMGTKMKTAELFSVANLRGKRIGEAGEAVRAAKLLAEVRSCFTDPHAIDMRSYYEKLFERWEKQPIESK</sequence>
<feature type="signal peptide" evidence="1">
    <location>
        <begin position="1"/>
        <end position="17"/>
    </location>
</feature>
<evidence type="ECO:0000313" key="2">
    <source>
        <dbReference type="EMBL" id="QDV25947.1"/>
    </source>
</evidence>
<organism evidence="2 3">
    <name type="scientific">Aureliella helgolandensis</name>
    <dbReference type="NCBI Taxonomy" id="2527968"/>
    <lineage>
        <taxon>Bacteria</taxon>
        <taxon>Pseudomonadati</taxon>
        <taxon>Planctomycetota</taxon>
        <taxon>Planctomycetia</taxon>
        <taxon>Pirellulales</taxon>
        <taxon>Pirellulaceae</taxon>
        <taxon>Aureliella</taxon>
    </lineage>
</organism>
<accession>A0A518GBM6</accession>
<dbReference type="Proteomes" id="UP000318017">
    <property type="component" value="Chromosome"/>
</dbReference>
<keyword evidence="1" id="KW-0732">Signal</keyword>
<dbReference type="KEGG" id="ahel:Q31a_43160"/>
<evidence type="ECO:0000313" key="3">
    <source>
        <dbReference type="Proteomes" id="UP000318017"/>
    </source>
</evidence>
<dbReference type="AlphaFoldDB" id="A0A518GBM6"/>
<reference evidence="2 3" key="1">
    <citation type="submission" date="2019-02" db="EMBL/GenBank/DDBJ databases">
        <title>Deep-cultivation of Planctomycetes and their phenomic and genomic characterization uncovers novel biology.</title>
        <authorList>
            <person name="Wiegand S."/>
            <person name="Jogler M."/>
            <person name="Boedeker C."/>
            <person name="Pinto D."/>
            <person name="Vollmers J."/>
            <person name="Rivas-Marin E."/>
            <person name="Kohn T."/>
            <person name="Peeters S.H."/>
            <person name="Heuer A."/>
            <person name="Rast P."/>
            <person name="Oberbeckmann S."/>
            <person name="Bunk B."/>
            <person name="Jeske O."/>
            <person name="Meyerdierks A."/>
            <person name="Storesund J.E."/>
            <person name="Kallscheuer N."/>
            <person name="Luecker S."/>
            <person name="Lage O.M."/>
            <person name="Pohl T."/>
            <person name="Merkel B.J."/>
            <person name="Hornburger P."/>
            <person name="Mueller R.-W."/>
            <person name="Bruemmer F."/>
            <person name="Labrenz M."/>
            <person name="Spormann A.M."/>
            <person name="Op den Camp H."/>
            <person name="Overmann J."/>
            <person name="Amann R."/>
            <person name="Jetten M.S.M."/>
            <person name="Mascher T."/>
            <person name="Medema M.H."/>
            <person name="Devos D.P."/>
            <person name="Kaster A.-K."/>
            <person name="Ovreas L."/>
            <person name="Rohde M."/>
            <person name="Galperin M.Y."/>
            <person name="Jogler C."/>
        </authorList>
    </citation>
    <scope>NUCLEOTIDE SEQUENCE [LARGE SCALE GENOMIC DNA]</scope>
    <source>
        <strain evidence="2 3">Q31a</strain>
    </source>
</reference>
<evidence type="ECO:0000256" key="1">
    <source>
        <dbReference type="SAM" id="SignalP"/>
    </source>
</evidence>
<dbReference type="EMBL" id="CP036298">
    <property type="protein sequence ID" value="QDV25947.1"/>
    <property type="molecule type" value="Genomic_DNA"/>
</dbReference>
<proteinExistence type="predicted"/>